<evidence type="ECO:0000313" key="2">
    <source>
        <dbReference type="Proteomes" id="UP000008315"/>
    </source>
</evidence>
<name>G4STJ2_META2</name>
<dbReference type="EMBL" id="FO082060">
    <property type="protein sequence ID" value="CCE24990.1"/>
    <property type="molecule type" value="Genomic_DNA"/>
</dbReference>
<protein>
    <submittedName>
        <fullName evidence="1">Uncharacterized protein</fullName>
    </submittedName>
</protein>
<gene>
    <name evidence="1" type="ordered locus">MEALZ_3326</name>
</gene>
<dbReference type="Proteomes" id="UP000008315">
    <property type="component" value="Chromosome"/>
</dbReference>
<reference evidence="2" key="1">
    <citation type="journal article" date="2012" name="J. Bacteriol.">
        <title>Genome sequence of the haloalkaliphilic methanotrophic bacterium Methylomicrobium alcaliphilum 20Z.</title>
        <authorList>
            <person name="Vuilleumier S."/>
            <person name="Khmelenina V.N."/>
            <person name="Bringel F."/>
            <person name="Reshetnikov A.S."/>
            <person name="Lajus A."/>
            <person name="Mangenot S."/>
            <person name="Rouy Z."/>
            <person name="Op den Camp H.J."/>
            <person name="Jetten M.S."/>
            <person name="Dispirito A.A."/>
            <person name="Dunfield P."/>
            <person name="Klotz M.G."/>
            <person name="Semrau J.D."/>
            <person name="Stein L.Y."/>
            <person name="Barbe V."/>
            <person name="Medigue C."/>
            <person name="Trotsenko Y.A."/>
            <person name="Kalyuzhnaya M.G."/>
        </authorList>
    </citation>
    <scope>NUCLEOTIDE SEQUENCE [LARGE SCALE GENOMIC DNA]</scope>
    <source>
        <strain evidence="2">DSM 19304 / NCIMB 14124 / VKM B-2133 / 20Z</strain>
    </source>
</reference>
<dbReference type="HOGENOM" id="CLU_2585599_0_0_6"/>
<keyword evidence="2" id="KW-1185">Reference proteome</keyword>
<sequence length="80" mass="9139">MEAVDGANVNAVGIFTFNTVLGDYKGHIGYQLMLIKIAYLKWTNHIRKQVLNESLEMINTFYKISLILCLKKLSMPQFSV</sequence>
<accession>G4STJ2</accession>
<organism evidence="1 2">
    <name type="scientific">Methylotuvimicrobium alcaliphilum (strain DSM 19304 / NCIMB 14124 / VKM B-2133 / 20Z)</name>
    <name type="common">Methylomicrobium alcaliphilum</name>
    <dbReference type="NCBI Taxonomy" id="1091494"/>
    <lineage>
        <taxon>Bacteria</taxon>
        <taxon>Pseudomonadati</taxon>
        <taxon>Pseudomonadota</taxon>
        <taxon>Gammaproteobacteria</taxon>
        <taxon>Methylococcales</taxon>
        <taxon>Methylococcaceae</taxon>
        <taxon>Methylotuvimicrobium</taxon>
    </lineage>
</organism>
<dbReference type="AntiFam" id="ANF00220">
    <property type="entry name" value="Shadow ORF (opposite fdxA)"/>
</dbReference>
<dbReference type="AlphaFoldDB" id="G4STJ2"/>
<proteinExistence type="predicted"/>
<evidence type="ECO:0000313" key="1">
    <source>
        <dbReference type="EMBL" id="CCE24990.1"/>
    </source>
</evidence>
<dbReference type="KEGG" id="mah:MEALZ_3326"/>